<protein>
    <submittedName>
        <fullName evidence="1">Uncharacterized protein</fullName>
    </submittedName>
</protein>
<dbReference type="Proteomes" id="UP000265520">
    <property type="component" value="Unassembled WGS sequence"/>
</dbReference>
<comment type="caution">
    <text evidence="1">The sequence shown here is derived from an EMBL/GenBank/DDBJ whole genome shotgun (WGS) entry which is preliminary data.</text>
</comment>
<evidence type="ECO:0000313" key="1">
    <source>
        <dbReference type="EMBL" id="MCI86769.1"/>
    </source>
</evidence>
<name>A0A392VHF0_9FABA</name>
<organism evidence="1 2">
    <name type="scientific">Trifolium medium</name>
    <dbReference type="NCBI Taxonomy" id="97028"/>
    <lineage>
        <taxon>Eukaryota</taxon>
        <taxon>Viridiplantae</taxon>
        <taxon>Streptophyta</taxon>
        <taxon>Embryophyta</taxon>
        <taxon>Tracheophyta</taxon>
        <taxon>Spermatophyta</taxon>
        <taxon>Magnoliopsida</taxon>
        <taxon>eudicotyledons</taxon>
        <taxon>Gunneridae</taxon>
        <taxon>Pentapetalae</taxon>
        <taxon>rosids</taxon>
        <taxon>fabids</taxon>
        <taxon>Fabales</taxon>
        <taxon>Fabaceae</taxon>
        <taxon>Papilionoideae</taxon>
        <taxon>50 kb inversion clade</taxon>
        <taxon>NPAAA clade</taxon>
        <taxon>Hologalegina</taxon>
        <taxon>IRL clade</taxon>
        <taxon>Trifolieae</taxon>
        <taxon>Trifolium</taxon>
    </lineage>
</organism>
<feature type="non-terminal residue" evidence="1">
    <location>
        <position position="1"/>
    </location>
</feature>
<accession>A0A392VHF0</accession>
<keyword evidence="2" id="KW-1185">Reference proteome</keyword>
<dbReference type="AlphaFoldDB" id="A0A392VHF0"/>
<evidence type="ECO:0000313" key="2">
    <source>
        <dbReference type="Proteomes" id="UP000265520"/>
    </source>
</evidence>
<reference evidence="1 2" key="1">
    <citation type="journal article" date="2018" name="Front. Plant Sci.">
        <title>Red Clover (Trifolium pratense) and Zigzag Clover (T. medium) - A Picture of Genomic Similarities and Differences.</title>
        <authorList>
            <person name="Dluhosova J."/>
            <person name="Istvanek J."/>
            <person name="Nedelnik J."/>
            <person name="Repkova J."/>
        </authorList>
    </citation>
    <scope>NUCLEOTIDE SEQUENCE [LARGE SCALE GENOMIC DNA]</scope>
    <source>
        <strain evidence="2">cv. 10/8</strain>
        <tissue evidence="1">Leaf</tissue>
    </source>
</reference>
<proteinExistence type="predicted"/>
<sequence length="35" mass="3681">GAARGAADMVYIRKICFLMPGSKVLGINTIVKLSS</sequence>
<dbReference type="EMBL" id="LXQA011149108">
    <property type="protein sequence ID" value="MCI86769.1"/>
    <property type="molecule type" value="Genomic_DNA"/>
</dbReference>